<protein>
    <recommendedName>
        <fullName evidence="2">aminodeoxychorismate synthase</fullName>
        <ecNumber evidence="2">2.6.1.85</ecNumber>
    </recommendedName>
</protein>
<dbReference type="RefSeq" id="WP_070017151.1">
    <property type="nucleotide sequence ID" value="NZ_LJGW01000237.1"/>
</dbReference>
<dbReference type="InterPro" id="IPR019999">
    <property type="entry name" value="Anth_synth_I-like"/>
</dbReference>
<dbReference type="SUPFAM" id="SSF52317">
    <property type="entry name" value="Class I glutamine amidotransferase-like"/>
    <property type="match status" value="1"/>
</dbReference>
<dbReference type="InterPro" id="IPR005801">
    <property type="entry name" value="ADC_synthase"/>
</dbReference>
<dbReference type="InterPro" id="IPR017926">
    <property type="entry name" value="GATASE"/>
</dbReference>
<evidence type="ECO:0000256" key="4">
    <source>
        <dbReference type="ARBA" id="ARBA00022962"/>
    </source>
</evidence>
<dbReference type="CDD" id="cd01743">
    <property type="entry name" value="GATase1_Anthranilate_Synthase"/>
    <property type="match status" value="1"/>
</dbReference>
<keyword evidence="4" id="KW-0315">Glutamine amidotransferase</keyword>
<feature type="domain" description="Chorismate-utilising enzyme C-terminal" evidence="7">
    <location>
        <begin position="469"/>
        <end position="723"/>
    </location>
</feature>
<dbReference type="AlphaFoldDB" id="A0A1E7L4W1"/>
<dbReference type="Gene3D" id="3.40.50.880">
    <property type="match status" value="1"/>
</dbReference>
<dbReference type="GO" id="GO:0005737">
    <property type="term" value="C:cytoplasm"/>
    <property type="evidence" value="ECO:0007669"/>
    <property type="project" value="TreeGrafter"/>
</dbReference>
<feature type="region of interest" description="Disordered" evidence="5">
    <location>
        <begin position="192"/>
        <end position="215"/>
    </location>
</feature>
<dbReference type="InterPro" id="IPR005802">
    <property type="entry name" value="ADC_synth_comp_1"/>
</dbReference>
<reference evidence="9 10" key="1">
    <citation type="journal article" date="2016" name="Front. Microbiol.">
        <title>Comparative Genomics Analysis of Streptomyces Species Reveals Their Adaptation to the Marine Environment and Their Diversity at the Genomic Level.</title>
        <authorList>
            <person name="Tian X."/>
            <person name="Zhang Z."/>
            <person name="Yang T."/>
            <person name="Chen M."/>
            <person name="Li J."/>
            <person name="Chen F."/>
            <person name="Yang J."/>
            <person name="Li W."/>
            <person name="Zhang B."/>
            <person name="Zhang Z."/>
            <person name="Wu J."/>
            <person name="Zhang C."/>
            <person name="Long L."/>
            <person name="Xiao J."/>
        </authorList>
    </citation>
    <scope>NUCLEOTIDE SEQUENCE [LARGE SCALE GENOMIC DNA]</scope>
    <source>
        <strain evidence="9 10">SCSIO 10429</strain>
    </source>
</reference>
<dbReference type="EMBL" id="LJGW01000237">
    <property type="protein sequence ID" value="OEV11235.1"/>
    <property type="molecule type" value="Genomic_DNA"/>
</dbReference>
<organism evidence="9 10">
    <name type="scientific">Streptomyces nanshensis</name>
    <dbReference type="NCBI Taxonomy" id="518642"/>
    <lineage>
        <taxon>Bacteria</taxon>
        <taxon>Bacillati</taxon>
        <taxon>Actinomycetota</taxon>
        <taxon>Actinomycetes</taxon>
        <taxon>Kitasatosporales</taxon>
        <taxon>Streptomycetaceae</taxon>
        <taxon>Streptomyces</taxon>
    </lineage>
</organism>
<dbReference type="PRINTS" id="PR00099">
    <property type="entry name" value="CPSGATASE"/>
</dbReference>
<evidence type="ECO:0000259" key="8">
    <source>
        <dbReference type="Pfam" id="PF04715"/>
    </source>
</evidence>
<dbReference type="PRINTS" id="PR00097">
    <property type="entry name" value="ANTSNTHASEII"/>
</dbReference>
<feature type="compositionally biased region" description="Low complexity" evidence="5">
    <location>
        <begin position="394"/>
        <end position="403"/>
    </location>
</feature>
<dbReference type="GO" id="GO:0046820">
    <property type="term" value="F:4-amino-4-deoxychorismate synthase activity"/>
    <property type="evidence" value="ECO:0007669"/>
    <property type="project" value="UniProtKB-EC"/>
</dbReference>
<keyword evidence="10" id="KW-1185">Reference proteome</keyword>
<evidence type="ECO:0000313" key="10">
    <source>
        <dbReference type="Proteomes" id="UP000176005"/>
    </source>
</evidence>
<dbReference type="PRINTS" id="PR00096">
    <property type="entry name" value="GATASE"/>
</dbReference>
<comment type="similarity">
    <text evidence="1">In the C-terminal section; belongs to the anthranilate synthase component I family.</text>
</comment>
<feature type="domain" description="Anthranilate synthase component I N-terminal" evidence="8">
    <location>
        <begin position="241"/>
        <end position="379"/>
    </location>
</feature>
<dbReference type="NCBIfam" id="TIGR00566">
    <property type="entry name" value="trpG_papA"/>
    <property type="match status" value="1"/>
</dbReference>
<dbReference type="InterPro" id="IPR029062">
    <property type="entry name" value="Class_I_gatase-like"/>
</dbReference>
<dbReference type="PROSITE" id="PS51273">
    <property type="entry name" value="GATASE_TYPE_1"/>
    <property type="match status" value="1"/>
</dbReference>
<evidence type="ECO:0000259" key="6">
    <source>
        <dbReference type="Pfam" id="PF00117"/>
    </source>
</evidence>
<evidence type="ECO:0000256" key="3">
    <source>
        <dbReference type="ARBA" id="ARBA00022679"/>
    </source>
</evidence>
<feature type="domain" description="Glutamine amidotransferase" evidence="6">
    <location>
        <begin position="4"/>
        <end position="185"/>
    </location>
</feature>
<feature type="region of interest" description="Disordered" evidence="5">
    <location>
        <begin position="393"/>
        <end position="442"/>
    </location>
</feature>
<gene>
    <name evidence="9" type="ORF">AN218_13850</name>
</gene>
<dbReference type="InterPro" id="IPR015890">
    <property type="entry name" value="Chorismate_C"/>
</dbReference>
<dbReference type="Pfam" id="PF00117">
    <property type="entry name" value="GATase"/>
    <property type="match status" value="1"/>
</dbReference>
<feature type="compositionally biased region" description="Low complexity" evidence="5">
    <location>
        <begin position="411"/>
        <end position="442"/>
    </location>
</feature>
<dbReference type="Pfam" id="PF00425">
    <property type="entry name" value="Chorismate_bind"/>
    <property type="match status" value="1"/>
</dbReference>
<dbReference type="Pfam" id="PF04715">
    <property type="entry name" value="Anth_synt_I_N"/>
    <property type="match status" value="1"/>
</dbReference>
<dbReference type="PATRIC" id="fig|518642.10.peg.2992"/>
<dbReference type="GO" id="GO:0009396">
    <property type="term" value="P:folic acid-containing compound biosynthetic process"/>
    <property type="evidence" value="ECO:0007669"/>
    <property type="project" value="InterPro"/>
</dbReference>
<evidence type="ECO:0000259" key="7">
    <source>
        <dbReference type="Pfam" id="PF00425"/>
    </source>
</evidence>
<dbReference type="PANTHER" id="PTHR11236:SF18">
    <property type="entry name" value="AMINODEOXYCHORISMATE SYNTHASE"/>
    <property type="match status" value="1"/>
</dbReference>
<feature type="compositionally biased region" description="Low complexity" evidence="5">
    <location>
        <begin position="194"/>
        <end position="212"/>
    </location>
</feature>
<name>A0A1E7L4W1_9ACTN</name>
<dbReference type="PANTHER" id="PTHR11236">
    <property type="entry name" value="AMINOBENZOATE/ANTHRANILATE SYNTHASE"/>
    <property type="match status" value="1"/>
</dbReference>
<dbReference type="InterPro" id="IPR006805">
    <property type="entry name" value="Anth_synth_I_N"/>
</dbReference>
<dbReference type="SUPFAM" id="SSF56322">
    <property type="entry name" value="ADC synthase"/>
    <property type="match status" value="1"/>
</dbReference>
<accession>A0A1E7L4W1</accession>
<evidence type="ECO:0000313" key="9">
    <source>
        <dbReference type="EMBL" id="OEV11235.1"/>
    </source>
</evidence>
<dbReference type="EC" id="2.6.1.85" evidence="2"/>
<keyword evidence="3" id="KW-0808">Transferase</keyword>
<evidence type="ECO:0000256" key="2">
    <source>
        <dbReference type="ARBA" id="ARBA00013139"/>
    </source>
</evidence>
<proteinExistence type="inferred from homology"/>
<dbReference type="GO" id="GO:0008153">
    <property type="term" value="P:4-aminobenzoate biosynthetic process"/>
    <property type="evidence" value="ECO:0007669"/>
    <property type="project" value="TreeGrafter"/>
</dbReference>
<comment type="caution">
    <text evidence="9">The sequence shown here is derived from an EMBL/GenBank/DDBJ whole genome shotgun (WGS) entry which is preliminary data.</text>
</comment>
<evidence type="ECO:0000256" key="1">
    <source>
        <dbReference type="ARBA" id="ARBA00005970"/>
    </source>
</evidence>
<dbReference type="InterPro" id="IPR006221">
    <property type="entry name" value="TrpG/PapA_dom"/>
</dbReference>
<dbReference type="GO" id="GO:0000162">
    <property type="term" value="P:L-tryptophan biosynthetic process"/>
    <property type="evidence" value="ECO:0007669"/>
    <property type="project" value="TreeGrafter"/>
</dbReference>
<evidence type="ECO:0000256" key="5">
    <source>
        <dbReference type="SAM" id="MobiDB-lite"/>
    </source>
</evidence>
<dbReference type="Proteomes" id="UP000176005">
    <property type="component" value="Unassembled WGS sequence"/>
</dbReference>
<dbReference type="Gene3D" id="3.60.120.10">
    <property type="entry name" value="Anthranilate synthase"/>
    <property type="match status" value="1"/>
</dbReference>
<dbReference type="NCBIfam" id="TIGR00553">
    <property type="entry name" value="pabB"/>
    <property type="match status" value="1"/>
</dbReference>
<sequence length="738" mass="78726">MKVLVIDNFDSFTRNIAQYLYEVTGTQPTVVPNTVAYEHLPLASCEAVVLSPGPGRPSRAADFGVCREVVARSALPILGVCLGHQGIAEHFGARTVHAPAPAHGIVDTITHRGTGLFAGLPQDLPVVRYHSLVSTGLPDELECSAWTGDGLVMAVAHRSRPLWGVQFHPESIESQGGHGVLTNFLALAQRHRSGAPATPEAAADGAADAESAQPPSVRAFQRAGGALRMRLEARAVPDPEAPAAVFRERYADRPHAFWLDSEGSEQPGSRYSLMGAWGDSGAVALRYDLTGRRLTLLGTEGSEEVAGDVFTLLEEITEAVEVEAPADWPLSFKGGLVGWFGYELKALTGADERHRSGEPEAYFLHTREFSVFDHHSGTLLDCRLVAVDEEDGRAGTSGQAGLAGQAGKGGAAADAPRGTEPAGLPVPTVPTAPAVPAAPPASELAAPVTTTAFAPGPVEEHLLDLRDGREDYLTKIKESQRLITDGESYEVCLTNRARLPGVGEGLPAYERMRSVSSVPAGAYLRAGDVEVLCSSPETFLRVDESRIVESRPIKGTRPRGATTAEDEELQRSLLGSEKDRAENLMIVDLVRHDLNAVCEPGSVHVPHAFALESYSSVHQLVSTIRGRLRWRQSALSAVRACFPGGSMTGAPKKRTMEIIDELEDAPRGIYSGALGWLSFSGALDLNIVIRTAVVRDGSATFGVGGAITAKSDPEEEFEEILVKASVPHYALRGWRGDV</sequence>